<feature type="region of interest" description="Disordered" evidence="2">
    <location>
        <begin position="89"/>
        <end position="127"/>
    </location>
</feature>
<keyword evidence="4" id="KW-1185">Reference proteome</keyword>
<dbReference type="Gene3D" id="3.40.50.1000">
    <property type="entry name" value="HAD superfamily/HAD-like"/>
    <property type="match status" value="1"/>
</dbReference>
<gene>
    <name evidence="3" type="ORF">D9619_008072</name>
</gene>
<dbReference type="InterPro" id="IPR036412">
    <property type="entry name" value="HAD-like_sf"/>
</dbReference>
<dbReference type="AlphaFoldDB" id="A0A8H5ESV7"/>
<keyword evidence="1" id="KW-0378">Hydrolase</keyword>
<dbReference type="Gene3D" id="1.10.150.750">
    <property type="match status" value="1"/>
</dbReference>
<dbReference type="SUPFAM" id="SSF56784">
    <property type="entry name" value="HAD-like"/>
    <property type="match status" value="1"/>
</dbReference>
<evidence type="ECO:0000313" key="4">
    <source>
        <dbReference type="Proteomes" id="UP000567179"/>
    </source>
</evidence>
<dbReference type="InterPro" id="IPR023214">
    <property type="entry name" value="HAD_sf"/>
</dbReference>
<feature type="compositionally biased region" description="Low complexity" evidence="2">
    <location>
        <begin position="108"/>
        <end position="120"/>
    </location>
</feature>
<dbReference type="EMBL" id="JAACJJ010000057">
    <property type="protein sequence ID" value="KAF5311129.1"/>
    <property type="molecule type" value="Genomic_DNA"/>
</dbReference>
<accession>A0A8H5ESV7</accession>
<dbReference type="PANTHER" id="PTHR43316">
    <property type="entry name" value="HYDROLASE, HALOACID DELAHOGENASE-RELATED"/>
    <property type="match status" value="1"/>
</dbReference>
<dbReference type="GO" id="GO:0016787">
    <property type="term" value="F:hydrolase activity"/>
    <property type="evidence" value="ECO:0007669"/>
    <property type="project" value="UniProtKB-KW"/>
</dbReference>
<evidence type="ECO:0000256" key="2">
    <source>
        <dbReference type="SAM" id="MobiDB-lite"/>
    </source>
</evidence>
<dbReference type="OrthoDB" id="2564812at2759"/>
<dbReference type="PANTHER" id="PTHR43316:SF9">
    <property type="entry name" value="ACID DEHALOGENASE, PUTATIVE (AFU_ORTHOLOGUE AFUA_6G14460)-RELATED"/>
    <property type="match status" value="1"/>
</dbReference>
<protein>
    <recommendedName>
        <fullName evidence="5">Haloacid dehalogenase</fullName>
    </recommendedName>
</protein>
<sequence length="327" mass="35842">MSDTTSHKLTDHKVIIFDVYGTLADWESGIFNNLQPLISKYPAARAWTRKDVLDAFSSVETDVQTQYPDMLYSDVLAKVHEALEERLKALSGKEPSQSSLPSNPDAEATSSAGASTSSGGNIQPHDAHRAFGNSIQHWAIFPDTCDALRRLAKHYKLVVLSNVDRASFRHTHALLAEGPTHASVTSNAGTYTYPDPNPNKYWHPQETPNSRSPFTLIVTAQDTGCYKPALGGFRAVLEYIASQPEVFENVGNTADSVVEKTLSVAQSLPHDHEPAHALGMRSVWIDRQGALTCNVTPGGPEAKDKWTWRFETLGQMADAVEKELANA</sequence>
<proteinExistence type="predicted"/>
<comment type="caution">
    <text evidence="3">The sequence shown here is derived from an EMBL/GenBank/DDBJ whole genome shotgun (WGS) entry which is preliminary data.</text>
</comment>
<organism evidence="3 4">
    <name type="scientific">Psilocybe cf. subviscida</name>
    <dbReference type="NCBI Taxonomy" id="2480587"/>
    <lineage>
        <taxon>Eukaryota</taxon>
        <taxon>Fungi</taxon>
        <taxon>Dikarya</taxon>
        <taxon>Basidiomycota</taxon>
        <taxon>Agaricomycotina</taxon>
        <taxon>Agaricomycetes</taxon>
        <taxon>Agaricomycetidae</taxon>
        <taxon>Agaricales</taxon>
        <taxon>Agaricineae</taxon>
        <taxon>Strophariaceae</taxon>
        <taxon>Psilocybe</taxon>
    </lineage>
</organism>
<reference evidence="3 4" key="1">
    <citation type="journal article" date="2020" name="ISME J.">
        <title>Uncovering the hidden diversity of litter-decomposition mechanisms in mushroom-forming fungi.</title>
        <authorList>
            <person name="Floudas D."/>
            <person name="Bentzer J."/>
            <person name="Ahren D."/>
            <person name="Johansson T."/>
            <person name="Persson P."/>
            <person name="Tunlid A."/>
        </authorList>
    </citation>
    <scope>NUCLEOTIDE SEQUENCE [LARGE SCALE GENOMIC DNA]</scope>
    <source>
        <strain evidence="3 4">CBS 101986</strain>
    </source>
</reference>
<dbReference type="Proteomes" id="UP000567179">
    <property type="component" value="Unassembled WGS sequence"/>
</dbReference>
<dbReference type="InterPro" id="IPR051540">
    <property type="entry name" value="S-2-haloacid_dehalogenase"/>
</dbReference>
<name>A0A8H5ESV7_9AGAR</name>
<evidence type="ECO:0008006" key="5">
    <source>
        <dbReference type="Google" id="ProtNLM"/>
    </source>
</evidence>
<evidence type="ECO:0000313" key="3">
    <source>
        <dbReference type="EMBL" id="KAF5311129.1"/>
    </source>
</evidence>
<evidence type="ECO:0000256" key="1">
    <source>
        <dbReference type="ARBA" id="ARBA00022801"/>
    </source>
</evidence>